<gene>
    <name evidence="3" type="ORF">B0T24DRAFT_521359</name>
</gene>
<keyword evidence="1" id="KW-0677">Repeat</keyword>
<reference evidence="3" key="2">
    <citation type="submission" date="2023-06" db="EMBL/GenBank/DDBJ databases">
        <authorList>
            <consortium name="Lawrence Berkeley National Laboratory"/>
            <person name="Haridas S."/>
            <person name="Hensen N."/>
            <person name="Bonometti L."/>
            <person name="Westerberg I."/>
            <person name="Brannstrom I.O."/>
            <person name="Guillou S."/>
            <person name="Cros-Aarteil S."/>
            <person name="Calhoun S."/>
            <person name="Kuo A."/>
            <person name="Mondo S."/>
            <person name="Pangilinan J."/>
            <person name="Riley R."/>
            <person name="Labutti K."/>
            <person name="Andreopoulos B."/>
            <person name="Lipzen A."/>
            <person name="Chen C."/>
            <person name="Yanf M."/>
            <person name="Daum C."/>
            <person name="Ng V."/>
            <person name="Clum A."/>
            <person name="Steindorff A."/>
            <person name="Ohm R."/>
            <person name="Martin F."/>
            <person name="Silar P."/>
            <person name="Natvig D."/>
            <person name="Lalanne C."/>
            <person name="Gautier V."/>
            <person name="Ament-Velasquez S.L."/>
            <person name="Kruys A."/>
            <person name="Hutchinson M.I."/>
            <person name="Powell A.J."/>
            <person name="Barry K."/>
            <person name="Miller A.N."/>
            <person name="Grigoriev I.V."/>
            <person name="Debuchy R."/>
            <person name="Gladieux P."/>
            <person name="Thoren M.H."/>
            <person name="Johannesson H."/>
        </authorList>
    </citation>
    <scope>NUCLEOTIDE SEQUENCE</scope>
    <source>
        <strain evidence="3">CBS 958.72</strain>
    </source>
</reference>
<accession>A0AAE0KKZ4</accession>
<name>A0AAE0KKZ4_9PEZI</name>
<evidence type="ECO:0000313" key="3">
    <source>
        <dbReference type="EMBL" id="KAK3378668.1"/>
    </source>
</evidence>
<evidence type="ECO:0000256" key="1">
    <source>
        <dbReference type="ARBA" id="ARBA00022737"/>
    </source>
</evidence>
<dbReference type="InterPro" id="IPR027417">
    <property type="entry name" value="P-loop_NTPase"/>
</dbReference>
<reference evidence="3" key="1">
    <citation type="journal article" date="2023" name="Mol. Phylogenet. Evol.">
        <title>Genome-scale phylogeny and comparative genomics of the fungal order Sordariales.</title>
        <authorList>
            <person name="Hensen N."/>
            <person name="Bonometti L."/>
            <person name="Westerberg I."/>
            <person name="Brannstrom I.O."/>
            <person name="Guillou S."/>
            <person name="Cros-Aarteil S."/>
            <person name="Calhoun S."/>
            <person name="Haridas S."/>
            <person name="Kuo A."/>
            <person name="Mondo S."/>
            <person name="Pangilinan J."/>
            <person name="Riley R."/>
            <person name="LaButti K."/>
            <person name="Andreopoulos B."/>
            <person name="Lipzen A."/>
            <person name="Chen C."/>
            <person name="Yan M."/>
            <person name="Daum C."/>
            <person name="Ng V."/>
            <person name="Clum A."/>
            <person name="Steindorff A."/>
            <person name="Ohm R.A."/>
            <person name="Martin F."/>
            <person name="Silar P."/>
            <person name="Natvig D.O."/>
            <person name="Lalanne C."/>
            <person name="Gautier V."/>
            <person name="Ament-Velasquez S.L."/>
            <person name="Kruys A."/>
            <person name="Hutchinson M.I."/>
            <person name="Powell A.J."/>
            <person name="Barry K."/>
            <person name="Miller A.N."/>
            <person name="Grigoriev I.V."/>
            <person name="Debuchy R."/>
            <person name="Gladieux P."/>
            <person name="Hiltunen Thoren M."/>
            <person name="Johannesson H."/>
        </authorList>
    </citation>
    <scope>NUCLEOTIDE SEQUENCE</scope>
    <source>
        <strain evidence="3">CBS 958.72</strain>
    </source>
</reference>
<organism evidence="3 4">
    <name type="scientific">Lasiosphaeria ovina</name>
    <dbReference type="NCBI Taxonomy" id="92902"/>
    <lineage>
        <taxon>Eukaryota</taxon>
        <taxon>Fungi</taxon>
        <taxon>Dikarya</taxon>
        <taxon>Ascomycota</taxon>
        <taxon>Pezizomycotina</taxon>
        <taxon>Sordariomycetes</taxon>
        <taxon>Sordariomycetidae</taxon>
        <taxon>Sordariales</taxon>
        <taxon>Lasiosphaeriaceae</taxon>
        <taxon>Lasiosphaeria</taxon>
    </lineage>
</organism>
<evidence type="ECO:0000259" key="2">
    <source>
        <dbReference type="Pfam" id="PF24883"/>
    </source>
</evidence>
<dbReference type="AlphaFoldDB" id="A0AAE0KKZ4"/>
<dbReference type="PANTHER" id="PTHR10039:SF5">
    <property type="entry name" value="NACHT DOMAIN-CONTAINING PROTEIN"/>
    <property type="match status" value="1"/>
</dbReference>
<comment type="caution">
    <text evidence="3">The sequence shown here is derived from an EMBL/GenBank/DDBJ whole genome shotgun (WGS) entry which is preliminary data.</text>
</comment>
<dbReference type="Proteomes" id="UP001287356">
    <property type="component" value="Unassembled WGS sequence"/>
</dbReference>
<protein>
    <recommendedName>
        <fullName evidence="2">Nephrocystin 3-like N-terminal domain-containing protein</fullName>
    </recommendedName>
</protein>
<evidence type="ECO:0000313" key="4">
    <source>
        <dbReference type="Proteomes" id="UP001287356"/>
    </source>
</evidence>
<dbReference type="Gene3D" id="3.40.50.300">
    <property type="entry name" value="P-loop containing nucleotide triphosphate hydrolases"/>
    <property type="match status" value="1"/>
</dbReference>
<keyword evidence="4" id="KW-1185">Reference proteome</keyword>
<dbReference type="EMBL" id="JAULSN010000002">
    <property type="protein sequence ID" value="KAK3378668.1"/>
    <property type="molecule type" value="Genomic_DNA"/>
</dbReference>
<feature type="non-terminal residue" evidence="3">
    <location>
        <position position="344"/>
    </location>
</feature>
<dbReference type="Pfam" id="PF24883">
    <property type="entry name" value="NPHP3_N"/>
    <property type="match status" value="1"/>
</dbReference>
<dbReference type="PANTHER" id="PTHR10039">
    <property type="entry name" value="AMELOGENIN"/>
    <property type="match status" value="1"/>
</dbReference>
<sequence length="344" mass="39277">MSTDTNGQAGETRQLEAHRRALLIACEQRTPEARVLAQLYFDSIYFREDQIRDSQARTFRWIIEDLDGMESENDQGYVPEREPPIHTKTRQYFQTWLAQGAGVLHVSGKAGSGKSTLMKLVSTHKRTQEKLNEWAGDKKLVFARFFAWKGGQSGLQNSLEGLYRSILFGVLRACPRLIPSVFPDAISSFQTTPTSTYHDKPFFRPALLHQALERLINDMPKQGYRFCIFIDGLDEFQNNRTSGQDHATLAALLNQWGENPNVKLLVSSRPHAEFTSIFSENKQLTLHKLNYCDILDYGHDVFRRCLPETASLRDYYPLASRVADLSSGVFLWAHLVFLKLQGEV</sequence>
<feature type="domain" description="Nephrocystin 3-like N-terminal" evidence="2">
    <location>
        <begin position="90"/>
        <end position="269"/>
    </location>
</feature>
<dbReference type="InterPro" id="IPR056884">
    <property type="entry name" value="NPHP3-like_N"/>
</dbReference>
<proteinExistence type="predicted"/>
<dbReference type="SUPFAM" id="SSF52540">
    <property type="entry name" value="P-loop containing nucleoside triphosphate hydrolases"/>
    <property type="match status" value="1"/>
</dbReference>